<accession>A0A1G7LFS5</accession>
<dbReference type="OrthoDB" id="5452084at2"/>
<name>A0A1G7LFS5_9BACT</name>
<proteinExistence type="predicted"/>
<evidence type="ECO:0000313" key="2">
    <source>
        <dbReference type="Proteomes" id="UP000199355"/>
    </source>
</evidence>
<gene>
    <name evidence="1" type="ORF">SAMN05192586_10654</name>
</gene>
<dbReference type="AlphaFoldDB" id="A0A1G7LFS5"/>
<dbReference type="Proteomes" id="UP000199355">
    <property type="component" value="Unassembled WGS sequence"/>
</dbReference>
<dbReference type="EMBL" id="FNBX01000006">
    <property type="protein sequence ID" value="SDF48184.1"/>
    <property type="molecule type" value="Genomic_DNA"/>
</dbReference>
<evidence type="ECO:0000313" key="1">
    <source>
        <dbReference type="EMBL" id="SDF48184.1"/>
    </source>
</evidence>
<protein>
    <recommendedName>
        <fullName evidence="3">Thioredoxin-like fold domain-containing protein</fullName>
    </recommendedName>
</protein>
<organism evidence="1 2">
    <name type="scientific">Desulfovibrio legallii</name>
    <dbReference type="NCBI Taxonomy" id="571438"/>
    <lineage>
        <taxon>Bacteria</taxon>
        <taxon>Pseudomonadati</taxon>
        <taxon>Thermodesulfobacteriota</taxon>
        <taxon>Desulfovibrionia</taxon>
        <taxon>Desulfovibrionales</taxon>
        <taxon>Desulfovibrionaceae</taxon>
        <taxon>Desulfovibrio</taxon>
    </lineage>
</organism>
<evidence type="ECO:0008006" key="3">
    <source>
        <dbReference type="Google" id="ProtNLM"/>
    </source>
</evidence>
<sequence length="279" mass="30078">MRGMLSALLALGLLLGGCGFSGGESAPRGAVNLPSEAHSDKANLFNPFLRQSLPNLRAGSPEAVAMINQLGGKVTSIEGEAAYRPQWKTEVYPVVFGDPKAPHEVLVLLDFAAPESARVWRAASEAARSLSPAQCKIVVFANSSEYYGTDLMGMAIWIVHNRPGQAMPYLTYALERWNSVKAAQKKARGKAVPFHNEYDATVQSTDYPIHYSYMARLRPPVPASQELAVAKYCYDAGNVNLYQAQQISQFYGAGRLPAVVVDGTVLGSVSSAAILKSLQ</sequence>
<dbReference type="PROSITE" id="PS51257">
    <property type="entry name" value="PROKAR_LIPOPROTEIN"/>
    <property type="match status" value="1"/>
</dbReference>
<dbReference type="RefSeq" id="WP_092153301.1">
    <property type="nucleotide sequence ID" value="NZ_FNBX01000006.1"/>
</dbReference>
<reference evidence="2" key="1">
    <citation type="submission" date="2016-10" db="EMBL/GenBank/DDBJ databases">
        <authorList>
            <person name="Varghese N."/>
            <person name="Submissions S."/>
        </authorList>
    </citation>
    <scope>NUCLEOTIDE SEQUENCE [LARGE SCALE GENOMIC DNA]</scope>
    <source>
        <strain evidence="2">KHC7</strain>
    </source>
</reference>
<keyword evidence="2" id="KW-1185">Reference proteome</keyword>
<dbReference type="STRING" id="571438.SAMN05192586_10654"/>